<reference evidence="8" key="3">
    <citation type="submission" date="2025-08" db="UniProtKB">
        <authorList>
            <consortium name="Ensembl"/>
        </authorList>
    </citation>
    <scope>IDENTIFICATION</scope>
</reference>
<feature type="domain" description="UPAR/Ly6" evidence="7">
    <location>
        <begin position="18"/>
        <end position="114"/>
    </location>
</feature>
<dbReference type="SMART" id="SM00134">
    <property type="entry name" value="LU"/>
    <property type="match status" value="1"/>
</dbReference>
<dbReference type="InParanoid" id="A0A3P8Z5A0"/>
<dbReference type="InterPro" id="IPR045860">
    <property type="entry name" value="Snake_toxin-like_sf"/>
</dbReference>
<feature type="transmembrane region" description="Helical" evidence="6">
    <location>
        <begin position="108"/>
        <end position="130"/>
    </location>
</feature>
<dbReference type="Ensembl" id="ENSELUT00000035297.3">
    <property type="protein sequence ID" value="ENSELUP00000023979.2"/>
    <property type="gene ID" value="ENSELUG00000022792.3"/>
</dbReference>
<reference evidence="8" key="2">
    <citation type="submission" date="2020-02" db="EMBL/GenBank/DDBJ databases">
        <title>Esox lucius (northern pike) genome, fEsoLuc1, primary haplotype.</title>
        <authorList>
            <person name="Myers G."/>
            <person name="Karagic N."/>
            <person name="Meyer A."/>
            <person name="Pippel M."/>
            <person name="Reichard M."/>
            <person name="Winkler S."/>
            <person name="Tracey A."/>
            <person name="Sims Y."/>
            <person name="Howe K."/>
            <person name="Rhie A."/>
            <person name="Formenti G."/>
            <person name="Durbin R."/>
            <person name="Fedrigo O."/>
            <person name="Jarvis E.D."/>
        </authorList>
    </citation>
    <scope>NUCLEOTIDE SEQUENCE [LARGE SCALE GENOMIC DNA]</scope>
</reference>
<evidence type="ECO:0000259" key="7">
    <source>
        <dbReference type="SMART" id="SM00134"/>
    </source>
</evidence>
<keyword evidence="9" id="KW-1185">Reference proteome</keyword>
<comment type="subcellular location">
    <subcellularLocation>
        <location evidence="1">Cell membrane</location>
    </subcellularLocation>
</comment>
<sequence length="131" mass="13808">MKYRELNMFYCCRSVEALQCFSCVGSNSNILCNQNTVNCSSSNNFCMTTPFNQVTVISPVGFHSISKTCSSSALCTASSLTNVSLGGVVGNQVTCCQTDLCNINASTVCGLSVLLCVACLLSGLVLGWMLG</sequence>
<dbReference type="InterPro" id="IPR051110">
    <property type="entry name" value="Ly-6/neurotoxin-like_GPI-ap"/>
</dbReference>
<reference evidence="8" key="4">
    <citation type="submission" date="2025-09" db="UniProtKB">
        <authorList>
            <consortium name="Ensembl"/>
        </authorList>
    </citation>
    <scope>IDENTIFICATION</scope>
</reference>
<accession>A0A3P8Z5A0</accession>
<dbReference type="GeneTree" id="ENSGT01150000289142"/>
<protein>
    <recommendedName>
        <fullName evidence="7">UPAR/Ly6 domain-containing protein</fullName>
    </recommendedName>
</protein>
<evidence type="ECO:0000256" key="5">
    <source>
        <dbReference type="ARBA" id="ARBA00023180"/>
    </source>
</evidence>
<evidence type="ECO:0000256" key="4">
    <source>
        <dbReference type="ARBA" id="ARBA00023136"/>
    </source>
</evidence>
<dbReference type="Gene3D" id="2.10.60.10">
    <property type="entry name" value="CD59"/>
    <property type="match status" value="1"/>
</dbReference>
<keyword evidence="5" id="KW-0325">Glycoprotein</keyword>
<dbReference type="GO" id="GO:0005886">
    <property type="term" value="C:plasma membrane"/>
    <property type="evidence" value="ECO:0007669"/>
    <property type="project" value="UniProtKB-SubCell"/>
</dbReference>
<reference evidence="9" key="1">
    <citation type="journal article" date="2014" name="PLoS ONE">
        <title>The genome and linkage map of the northern pike (Esox lucius): conserved synteny revealed between the salmonid sister group and the Neoteleostei.</title>
        <authorList>
            <person name="Rondeau E.B."/>
            <person name="Minkley D.R."/>
            <person name="Leong J.S."/>
            <person name="Messmer A.M."/>
            <person name="Jantzen J.R."/>
            <person name="von Schalburg K.R."/>
            <person name="Lemon C."/>
            <person name="Bird N.H."/>
            <person name="Koop B.F."/>
        </authorList>
    </citation>
    <scope>NUCLEOTIDE SEQUENCE</scope>
</reference>
<dbReference type="PANTHER" id="PTHR16983">
    <property type="entry name" value="UPAR/LY6 DOMAIN-CONTAINING PROTEIN"/>
    <property type="match status" value="1"/>
</dbReference>
<dbReference type="InterPro" id="IPR018363">
    <property type="entry name" value="CD59_antigen_CS"/>
</dbReference>
<dbReference type="AlphaFoldDB" id="A0A3P8Z5A0"/>
<dbReference type="OMA" id="MDTSCCQ"/>
<dbReference type="PANTHER" id="PTHR16983:SF10">
    <property type="entry name" value="PROTEIN QUIVER"/>
    <property type="match status" value="1"/>
</dbReference>
<evidence type="ECO:0000256" key="3">
    <source>
        <dbReference type="ARBA" id="ARBA00022729"/>
    </source>
</evidence>
<keyword evidence="2" id="KW-1003">Cell membrane</keyword>
<dbReference type="SUPFAM" id="SSF57302">
    <property type="entry name" value="Snake toxin-like"/>
    <property type="match status" value="1"/>
</dbReference>
<dbReference type="Pfam" id="PF00087">
    <property type="entry name" value="Toxin_TOLIP"/>
    <property type="match status" value="1"/>
</dbReference>
<dbReference type="Bgee" id="ENSELUG00000022792">
    <property type="expression patterns" value="Expressed in ovary and 1 other cell type or tissue"/>
</dbReference>
<evidence type="ECO:0000256" key="1">
    <source>
        <dbReference type="ARBA" id="ARBA00004236"/>
    </source>
</evidence>
<dbReference type="InterPro" id="IPR035076">
    <property type="entry name" value="Toxin/TOLIP"/>
</dbReference>
<evidence type="ECO:0000313" key="8">
    <source>
        <dbReference type="Ensembl" id="ENSELUP00000023979.2"/>
    </source>
</evidence>
<dbReference type="PROSITE" id="PS00983">
    <property type="entry name" value="LY6_UPAR"/>
    <property type="match status" value="1"/>
</dbReference>
<dbReference type="Proteomes" id="UP000265140">
    <property type="component" value="Chromosome 10"/>
</dbReference>
<keyword evidence="3" id="KW-0732">Signal</keyword>
<evidence type="ECO:0000256" key="6">
    <source>
        <dbReference type="SAM" id="Phobius"/>
    </source>
</evidence>
<keyword evidence="6" id="KW-1133">Transmembrane helix</keyword>
<dbReference type="FunFam" id="2.10.60.10:FF:000003">
    <property type="entry name" value="lymphocyte antigen 6E isoform X1"/>
    <property type="match status" value="1"/>
</dbReference>
<keyword evidence="4 6" id="KW-0472">Membrane</keyword>
<gene>
    <name evidence="8" type="primary">LY6E</name>
</gene>
<dbReference type="InterPro" id="IPR016054">
    <property type="entry name" value="LY6_UPA_recep-like"/>
</dbReference>
<evidence type="ECO:0000313" key="9">
    <source>
        <dbReference type="Proteomes" id="UP000265140"/>
    </source>
</evidence>
<name>A0A3P8Z5A0_ESOLU</name>
<proteinExistence type="predicted"/>
<evidence type="ECO:0000256" key="2">
    <source>
        <dbReference type="ARBA" id="ARBA00022475"/>
    </source>
</evidence>
<keyword evidence="6" id="KW-0812">Transmembrane</keyword>
<organism evidence="8 9">
    <name type="scientific">Esox lucius</name>
    <name type="common">Northern pike</name>
    <dbReference type="NCBI Taxonomy" id="8010"/>
    <lineage>
        <taxon>Eukaryota</taxon>
        <taxon>Metazoa</taxon>
        <taxon>Chordata</taxon>
        <taxon>Craniata</taxon>
        <taxon>Vertebrata</taxon>
        <taxon>Euteleostomi</taxon>
        <taxon>Actinopterygii</taxon>
        <taxon>Neopterygii</taxon>
        <taxon>Teleostei</taxon>
        <taxon>Protacanthopterygii</taxon>
        <taxon>Esociformes</taxon>
        <taxon>Esocidae</taxon>
        <taxon>Esox</taxon>
    </lineage>
</organism>